<evidence type="ECO:0000313" key="5">
    <source>
        <dbReference type="Proteomes" id="UP000317648"/>
    </source>
</evidence>
<dbReference type="Pfam" id="PF00691">
    <property type="entry name" value="OmpA"/>
    <property type="match status" value="1"/>
</dbReference>
<dbReference type="PANTHER" id="PTHR30329:SF21">
    <property type="entry name" value="LIPOPROTEIN YIAD-RELATED"/>
    <property type="match status" value="1"/>
</dbReference>
<dbReference type="RefSeq" id="WP_145053583.1">
    <property type="nucleotide sequence ID" value="NZ_CP036433.1"/>
</dbReference>
<dbReference type="OrthoDB" id="9814546at2"/>
<dbReference type="InterPro" id="IPR006665">
    <property type="entry name" value="OmpA-like"/>
</dbReference>
<feature type="coiled-coil region" evidence="2">
    <location>
        <begin position="42"/>
        <end position="69"/>
    </location>
</feature>
<evidence type="ECO:0000256" key="2">
    <source>
        <dbReference type="SAM" id="Coils"/>
    </source>
</evidence>
<name>A0A518DSM1_9BACT</name>
<protein>
    <submittedName>
        <fullName evidence="4">Peptidoglycan-binding protein ArfA</fullName>
    </submittedName>
</protein>
<dbReference type="PROSITE" id="PS51123">
    <property type="entry name" value="OMPA_2"/>
    <property type="match status" value="1"/>
</dbReference>
<gene>
    <name evidence="4" type="primary">arfA</name>
    <name evidence="4" type="ORF">Pla8534_26490</name>
</gene>
<dbReference type="AlphaFoldDB" id="A0A518DSM1"/>
<keyword evidence="5" id="KW-1185">Reference proteome</keyword>
<evidence type="ECO:0000313" key="4">
    <source>
        <dbReference type="EMBL" id="QDU94841.1"/>
    </source>
</evidence>
<dbReference type="CDD" id="cd07185">
    <property type="entry name" value="OmpA_C-like"/>
    <property type="match status" value="1"/>
</dbReference>
<proteinExistence type="predicted"/>
<organism evidence="4 5">
    <name type="scientific">Lignipirellula cremea</name>
    <dbReference type="NCBI Taxonomy" id="2528010"/>
    <lineage>
        <taxon>Bacteria</taxon>
        <taxon>Pseudomonadati</taxon>
        <taxon>Planctomycetota</taxon>
        <taxon>Planctomycetia</taxon>
        <taxon>Pirellulales</taxon>
        <taxon>Pirellulaceae</taxon>
        <taxon>Lignipirellula</taxon>
    </lineage>
</organism>
<accession>A0A518DSM1</accession>
<dbReference type="Gene3D" id="3.30.1330.60">
    <property type="entry name" value="OmpA-like domain"/>
    <property type="match status" value="1"/>
</dbReference>
<evidence type="ECO:0000256" key="1">
    <source>
        <dbReference type="PROSITE-ProRule" id="PRU00473"/>
    </source>
</evidence>
<dbReference type="PROSITE" id="PS51257">
    <property type="entry name" value="PROKAR_LIPOPROTEIN"/>
    <property type="match status" value="1"/>
</dbReference>
<keyword evidence="2" id="KW-0175">Coiled coil</keyword>
<feature type="domain" description="OmpA-like" evidence="3">
    <location>
        <begin position="144"/>
        <end position="268"/>
    </location>
</feature>
<dbReference type="InterPro" id="IPR050330">
    <property type="entry name" value="Bact_OuterMem_StrucFunc"/>
</dbReference>
<evidence type="ECO:0000259" key="3">
    <source>
        <dbReference type="PROSITE" id="PS51123"/>
    </source>
</evidence>
<sequence>MRFSALIIILTLVATGCNQGPFGNSQNAAALQQQQQQQVAVATQLQARAEQLDANNRDLHTQLAQSQQQTQVMRDEMLLLQERLASTASQLQQTQVAMQQADKRIAGMQASTQRSGGAIITANNSLRQSVQAVDVPGLDVRLDNDVVRIAIPADELFAPGSFTLTQSANTVLDSAAAAIKQHYARQIIAIEAHTDNSTPSPASSVSSNHQLSASQAILIFDQLTRRNQLPAQQFFTVAQGGNHPLASNATPAGAAKNRRIELVVYPEIIGER</sequence>
<dbReference type="InterPro" id="IPR036737">
    <property type="entry name" value="OmpA-like_sf"/>
</dbReference>
<dbReference type="KEGG" id="lcre:Pla8534_26490"/>
<keyword evidence="1" id="KW-0472">Membrane</keyword>
<dbReference type="EMBL" id="CP036433">
    <property type="protein sequence ID" value="QDU94841.1"/>
    <property type="molecule type" value="Genomic_DNA"/>
</dbReference>
<dbReference type="SUPFAM" id="SSF103088">
    <property type="entry name" value="OmpA-like"/>
    <property type="match status" value="1"/>
</dbReference>
<dbReference type="Proteomes" id="UP000317648">
    <property type="component" value="Chromosome"/>
</dbReference>
<reference evidence="4 5" key="1">
    <citation type="submission" date="2019-02" db="EMBL/GenBank/DDBJ databases">
        <title>Deep-cultivation of Planctomycetes and their phenomic and genomic characterization uncovers novel biology.</title>
        <authorList>
            <person name="Wiegand S."/>
            <person name="Jogler M."/>
            <person name="Boedeker C."/>
            <person name="Pinto D."/>
            <person name="Vollmers J."/>
            <person name="Rivas-Marin E."/>
            <person name="Kohn T."/>
            <person name="Peeters S.H."/>
            <person name="Heuer A."/>
            <person name="Rast P."/>
            <person name="Oberbeckmann S."/>
            <person name="Bunk B."/>
            <person name="Jeske O."/>
            <person name="Meyerdierks A."/>
            <person name="Storesund J.E."/>
            <person name="Kallscheuer N."/>
            <person name="Luecker S."/>
            <person name="Lage O.M."/>
            <person name="Pohl T."/>
            <person name="Merkel B.J."/>
            <person name="Hornburger P."/>
            <person name="Mueller R.-W."/>
            <person name="Bruemmer F."/>
            <person name="Labrenz M."/>
            <person name="Spormann A.M."/>
            <person name="Op den Camp H."/>
            <person name="Overmann J."/>
            <person name="Amann R."/>
            <person name="Jetten M.S.M."/>
            <person name="Mascher T."/>
            <person name="Medema M.H."/>
            <person name="Devos D.P."/>
            <person name="Kaster A.-K."/>
            <person name="Ovreas L."/>
            <person name="Rohde M."/>
            <person name="Galperin M.Y."/>
            <person name="Jogler C."/>
        </authorList>
    </citation>
    <scope>NUCLEOTIDE SEQUENCE [LARGE SCALE GENOMIC DNA]</scope>
    <source>
        <strain evidence="4 5">Pla85_3_4</strain>
    </source>
</reference>
<dbReference type="GO" id="GO:0016020">
    <property type="term" value="C:membrane"/>
    <property type="evidence" value="ECO:0007669"/>
    <property type="project" value="UniProtKB-UniRule"/>
</dbReference>
<dbReference type="PANTHER" id="PTHR30329">
    <property type="entry name" value="STATOR ELEMENT OF FLAGELLAR MOTOR COMPLEX"/>
    <property type="match status" value="1"/>
</dbReference>